<reference evidence="1 2" key="1">
    <citation type="submission" date="2023-03" db="EMBL/GenBank/DDBJ databases">
        <title>Isolation and description of six Streptomyces strains from soil environments, able to metabolize different microbial glucans.</title>
        <authorList>
            <person name="Widen T."/>
            <person name="Larsbrink J."/>
        </authorList>
    </citation>
    <scope>NUCLEOTIDE SEQUENCE [LARGE SCALE GENOMIC DNA]</scope>
    <source>
        <strain evidence="1 2">Mut2</strain>
    </source>
</reference>
<dbReference type="EMBL" id="CP120992">
    <property type="protein sequence ID" value="WLQ45045.1"/>
    <property type="molecule type" value="Genomic_DNA"/>
</dbReference>
<evidence type="ECO:0000313" key="1">
    <source>
        <dbReference type="EMBL" id="WLQ45045.1"/>
    </source>
</evidence>
<organism evidence="1 2">
    <name type="scientific">Streptomyces laculatispora</name>
    <dbReference type="NCBI Taxonomy" id="887464"/>
    <lineage>
        <taxon>Bacteria</taxon>
        <taxon>Bacillati</taxon>
        <taxon>Actinomycetota</taxon>
        <taxon>Actinomycetes</taxon>
        <taxon>Kitasatosporales</taxon>
        <taxon>Streptomycetaceae</taxon>
        <taxon>Streptomyces</taxon>
    </lineage>
</organism>
<sequence>MLTADVPRAAGATVGLAAIGGSALFQEVRVRTPQTYFTDAH</sequence>
<dbReference type="Proteomes" id="UP001229952">
    <property type="component" value="Chromosome"/>
</dbReference>
<name>A0ABY9IDX6_9ACTN</name>
<proteinExistence type="predicted"/>
<accession>A0ABY9IDX6</accession>
<evidence type="ECO:0000313" key="2">
    <source>
        <dbReference type="Proteomes" id="UP001229952"/>
    </source>
</evidence>
<keyword evidence="2" id="KW-1185">Reference proteome</keyword>
<protein>
    <submittedName>
        <fullName evidence="1">Uncharacterized protein</fullName>
    </submittedName>
</protein>
<gene>
    <name evidence="1" type="ORF">P8A22_37270</name>
</gene>
<dbReference type="RefSeq" id="WP_306092258.1">
    <property type="nucleotide sequence ID" value="NZ_CP120992.1"/>
</dbReference>